<proteinExistence type="predicted"/>
<sequence length="66" mass="7413">MKNVLDLHNLQIIAGIAAKASFEENINMAEAHIVFELIERSLYAINCPDERSLYAINNPEPNNTTN</sequence>
<protein>
    <submittedName>
        <fullName evidence="1">Uncharacterized protein</fullName>
    </submittedName>
</protein>
<dbReference type="RefSeq" id="WP_002710110.1">
    <property type="nucleotide sequence ID" value="NZ_JH651384.1"/>
</dbReference>
<reference evidence="2" key="1">
    <citation type="journal article" date="2011" name="Stand. Genomic Sci.">
        <title>Genome sequence of the filamentous, gliding Thiothrix nivea neotype strain (JP2(T)).</title>
        <authorList>
            <person name="Lapidus A."/>
            <person name="Nolan M."/>
            <person name="Lucas S."/>
            <person name="Glavina Del Rio T."/>
            <person name="Tice H."/>
            <person name="Cheng J.F."/>
            <person name="Tapia R."/>
            <person name="Han C."/>
            <person name="Goodwin L."/>
            <person name="Pitluck S."/>
            <person name="Liolios K."/>
            <person name="Pagani I."/>
            <person name="Ivanova N."/>
            <person name="Huntemann M."/>
            <person name="Mavromatis K."/>
            <person name="Mikhailova N."/>
            <person name="Pati A."/>
            <person name="Chen A."/>
            <person name="Palaniappan K."/>
            <person name="Land M."/>
            <person name="Brambilla E.M."/>
            <person name="Rohde M."/>
            <person name="Abt B."/>
            <person name="Verbarg S."/>
            <person name="Goker M."/>
            <person name="Bristow J."/>
            <person name="Eisen J.A."/>
            <person name="Markowitz V."/>
            <person name="Hugenholtz P."/>
            <person name="Kyrpides N.C."/>
            <person name="Klenk H.P."/>
            <person name="Woyke T."/>
        </authorList>
    </citation>
    <scope>NUCLEOTIDE SEQUENCE [LARGE SCALE GENOMIC DNA]</scope>
    <source>
        <strain evidence="2">ATCC 35100 / DSM 5205 / JP2</strain>
    </source>
</reference>
<accession>A0A656HLQ5</accession>
<organism evidence="1 2">
    <name type="scientific">Thiothrix nivea (strain ATCC 35100 / DSM 5205 / JP2)</name>
    <dbReference type="NCBI Taxonomy" id="870187"/>
    <lineage>
        <taxon>Bacteria</taxon>
        <taxon>Pseudomonadati</taxon>
        <taxon>Pseudomonadota</taxon>
        <taxon>Gammaproteobacteria</taxon>
        <taxon>Thiotrichales</taxon>
        <taxon>Thiotrichaceae</taxon>
        <taxon>Thiothrix</taxon>
    </lineage>
</organism>
<dbReference type="AlphaFoldDB" id="A0A656HLQ5"/>
<dbReference type="Proteomes" id="UP000005317">
    <property type="component" value="Unassembled WGS sequence"/>
</dbReference>
<evidence type="ECO:0000313" key="2">
    <source>
        <dbReference type="Proteomes" id="UP000005317"/>
    </source>
</evidence>
<gene>
    <name evidence="1" type="ORF">Thini_3726</name>
</gene>
<evidence type="ECO:0000313" key="1">
    <source>
        <dbReference type="EMBL" id="EIJ36229.1"/>
    </source>
</evidence>
<name>A0A656HLQ5_THINJ</name>
<keyword evidence="2" id="KW-1185">Reference proteome</keyword>
<dbReference type="EMBL" id="JH651384">
    <property type="protein sequence ID" value="EIJ36229.1"/>
    <property type="molecule type" value="Genomic_DNA"/>
</dbReference>